<feature type="region of interest" description="Disordered" evidence="1">
    <location>
        <begin position="69"/>
        <end position="99"/>
    </location>
</feature>
<evidence type="ECO:0000313" key="2">
    <source>
        <dbReference type="EMBL" id="TMW63822.1"/>
    </source>
</evidence>
<comment type="caution">
    <text evidence="2">The sequence shown here is derived from an EMBL/GenBank/DDBJ whole genome shotgun (WGS) entry which is preliminary data.</text>
</comment>
<protein>
    <submittedName>
        <fullName evidence="2">Uncharacterized protein</fullName>
    </submittedName>
</protein>
<evidence type="ECO:0000256" key="1">
    <source>
        <dbReference type="SAM" id="MobiDB-lite"/>
    </source>
</evidence>
<sequence>MALDMSSPVVTLLDTLNLEEDPPTNDGINFDWHGKGSVRSVDAAYLPGNFKPTKIPVKVTSVSVLSAVRSTPRNGRSRTAKSPKSKAKKPRKKRTVLQSLAEESQRQRKILRAQKQFRVWLALEHLFQATVCLVVYQYLNNELVSITERELVDFFIGTYAAMDETKQLTTIKRQELCVNLQALDELKCLLTSYVEREFSM</sequence>
<keyword evidence="3" id="KW-1185">Reference proteome</keyword>
<organism evidence="2 3">
    <name type="scientific">Pythium oligandrum</name>
    <name type="common">Mycoparasitic fungus</name>
    <dbReference type="NCBI Taxonomy" id="41045"/>
    <lineage>
        <taxon>Eukaryota</taxon>
        <taxon>Sar</taxon>
        <taxon>Stramenopiles</taxon>
        <taxon>Oomycota</taxon>
        <taxon>Peronosporomycetes</taxon>
        <taxon>Pythiales</taxon>
        <taxon>Pythiaceae</taxon>
        <taxon>Pythium</taxon>
    </lineage>
</organism>
<dbReference type="Proteomes" id="UP000794436">
    <property type="component" value="Unassembled WGS sequence"/>
</dbReference>
<reference evidence="2" key="1">
    <citation type="submission" date="2019-03" db="EMBL/GenBank/DDBJ databases">
        <title>Long read genome sequence of the mycoparasitic Pythium oligandrum ATCC 38472 isolated from sugarbeet rhizosphere.</title>
        <authorList>
            <person name="Gaulin E."/>
        </authorList>
    </citation>
    <scope>NUCLEOTIDE SEQUENCE</scope>
    <source>
        <strain evidence="2">ATCC 38472_TT</strain>
    </source>
</reference>
<dbReference type="AlphaFoldDB" id="A0A8K1CKB4"/>
<name>A0A8K1CKB4_PYTOL</name>
<gene>
    <name evidence="2" type="ORF">Poli38472_002763</name>
</gene>
<proteinExistence type="predicted"/>
<feature type="compositionally biased region" description="Basic residues" evidence="1">
    <location>
        <begin position="75"/>
        <end position="95"/>
    </location>
</feature>
<accession>A0A8K1CKB4</accession>
<dbReference type="EMBL" id="SPLM01000072">
    <property type="protein sequence ID" value="TMW63822.1"/>
    <property type="molecule type" value="Genomic_DNA"/>
</dbReference>
<evidence type="ECO:0000313" key="3">
    <source>
        <dbReference type="Proteomes" id="UP000794436"/>
    </source>
</evidence>